<evidence type="ECO:0000256" key="3">
    <source>
        <dbReference type="ARBA" id="ARBA00022840"/>
    </source>
</evidence>
<dbReference type="PRINTS" id="PR01652">
    <property type="entry name" value="SHAPEPROTEIN"/>
</dbReference>
<dbReference type="GO" id="GO:0005737">
    <property type="term" value="C:cytoplasm"/>
    <property type="evidence" value="ECO:0007669"/>
    <property type="project" value="UniProtKB-SubCell"/>
</dbReference>
<comment type="caution">
    <text evidence="7">The sequence shown here is derived from an EMBL/GenBank/DDBJ whole genome shotgun (WGS) entry which is preliminary data.</text>
</comment>
<dbReference type="Pfam" id="PF06723">
    <property type="entry name" value="MreB_Mbl"/>
    <property type="match status" value="1"/>
</dbReference>
<proteinExistence type="inferred from homology"/>
<dbReference type="PANTHER" id="PTHR42749:SF1">
    <property type="entry name" value="CELL SHAPE-DETERMINING PROTEIN MREB"/>
    <property type="match status" value="1"/>
</dbReference>
<evidence type="ECO:0000313" key="8">
    <source>
        <dbReference type="Proteomes" id="UP000034706"/>
    </source>
</evidence>
<evidence type="ECO:0000256" key="2">
    <source>
        <dbReference type="ARBA" id="ARBA00022741"/>
    </source>
</evidence>
<dbReference type="CDD" id="cd10225">
    <property type="entry name" value="ASKHA_NBD_MreB-like"/>
    <property type="match status" value="1"/>
</dbReference>
<dbReference type="GO" id="GO:0000902">
    <property type="term" value="P:cell morphogenesis"/>
    <property type="evidence" value="ECO:0007669"/>
    <property type="project" value="InterPro"/>
</dbReference>
<evidence type="ECO:0000256" key="1">
    <source>
        <dbReference type="ARBA" id="ARBA00022490"/>
    </source>
</evidence>
<gene>
    <name evidence="6" type="primary">mreB</name>
    <name evidence="7" type="ORF">UT16_C0015G0006</name>
</gene>
<dbReference type="AlphaFoldDB" id="A0A0G0LK59"/>
<dbReference type="HAMAP" id="MF_02207">
    <property type="entry name" value="MreB"/>
    <property type="match status" value="1"/>
</dbReference>
<evidence type="ECO:0000256" key="6">
    <source>
        <dbReference type="HAMAP-Rule" id="MF_02207"/>
    </source>
</evidence>
<dbReference type="NCBIfam" id="TIGR00904">
    <property type="entry name" value="mreB"/>
    <property type="match status" value="1"/>
</dbReference>
<dbReference type="GO" id="GO:0008360">
    <property type="term" value="P:regulation of cell shape"/>
    <property type="evidence" value="ECO:0007669"/>
    <property type="project" value="UniProtKB-UniRule"/>
</dbReference>
<feature type="binding site" evidence="6">
    <location>
        <begin position="206"/>
        <end position="209"/>
    </location>
    <ligand>
        <name>ATP</name>
        <dbReference type="ChEBI" id="CHEBI:30616"/>
    </ligand>
</feature>
<keyword evidence="2 6" id="KW-0547">Nucleotide-binding</keyword>
<keyword evidence="1 6" id="KW-0963">Cytoplasm</keyword>
<dbReference type="InterPro" id="IPR043129">
    <property type="entry name" value="ATPase_NBD"/>
</dbReference>
<dbReference type="PANTHER" id="PTHR42749">
    <property type="entry name" value="CELL SHAPE-DETERMINING PROTEIN MREB"/>
    <property type="match status" value="1"/>
</dbReference>
<evidence type="ECO:0000256" key="5">
    <source>
        <dbReference type="ARBA" id="ARBA00023458"/>
    </source>
</evidence>
<organism evidence="7 8">
    <name type="scientific">Candidatus Azambacteria bacterium GW2011_GWA2_39_10</name>
    <dbReference type="NCBI Taxonomy" id="1618611"/>
    <lineage>
        <taxon>Bacteria</taxon>
        <taxon>Candidatus Azamiibacteriota</taxon>
    </lineage>
</organism>
<reference evidence="7 8" key="1">
    <citation type="journal article" date="2015" name="Nature">
        <title>rRNA introns, odd ribosomes, and small enigmatic genomes across a large radiation of phyla.</title>
        <authorList>
            <person name="Brown C.T."/>
            <person name="Hug L.A."/>
            <person name="Thomas B.C."/>
            <person name="Sharon I."/>
            <person name="Castelle C.J."/>
            <person name="Singh A."/>
            <person name="Wilkins M.J."/>
            <person name="Williams K.H."/>
            <person name="Banfield J.F."/>
        </authorList>
    </citation>
    <scope>NUCLEOTIDE SEQUENCE [LARGE SCALE GENOMIC DNA]</scope>
</reference>
<evidence type="ECO:0000256" key="4">
    <source>
        <dbReference type="ARBA" id="ARBA00022960"/>
    </source>
</evidence>
<comment type="function">
    <text evidence="6">Forms membrane-associated dynamic filaments that are essential for cell shape determination. Acts by regulating cell wall synthesis and cell elongation, and thus cell shape. A feedback loop between cell geometry and MreB localization may maintain elongated cell shape by targeting cell wall growth to regions of negative cell wall curvature.</text>
</comment>
<dbReference type="Gene3D" id="3.30.420.40">
    <property type="match status" value="2"/>
</dbReference>
<name>A0A0G0LK59_9BACT</name>
<dbReference type="NCBIfam" id="NF010539">
    <property type="entry name" value="PRK13927.1"/>
    <property type="match status" value="1"/>
</dbReference>
<dbReference type="EMBL" id="LBVT01000015">
    <property type="protein sequence ID" value="KKQ91412.1"/>
    <property type="molecule type" value="Genomic_DNA"/>
</dbReference>
<dbReference type="SUPFAM" id="SSF53067">
    <property type="entry name" value="Actin-like ATPase domain"/>
    <property type="match status" value="2"/>
</dbReference>
<keyword evidence="4 6" id="KW-0133">Cell shape</keyword>
<dbReference type="GO" id="GO:0005524">
    <property type="term" value="F:ATP binding"/>
    <property type="evidence" value="ECO:0007669"/>
    <property type="project" value="UniProtKB-KW"/>
</dbReference>
<evidence type="ECO:0000313" key="7">
    <source>
        <dbReference type="EMBL" id="KKQ91412.1"/>
    </source>
</evidence>
<dbReference type="Proteomes" id="UP000034706">
    <property type="component" value="Unassembled WGS sequence"/>
</dbReference>
<dbReference type="InterPro" id="IPR004753">
    <property type="entry name" value="MreB"/>
</dbReference>
<dbReference type="PATRIC" id="fig|1618611.3.peg.206"/>
<comment type="subcellular location">
    <subcellularLocation>
        <location evidence="6">Cytoplasm</location>
    </subcellularLocation>
    <text evidence="6">Membrane-associated.</text>
</comment>
<feature type="binding site" evidence="6">
    <location>
        <begin position="158"/>
        <end position="160"/>
    </location>
    <ligand>
        <name>ATP</name>
        <dbReference type="ChEBI" id="CHEBI:30616"/>
    </ligand>
</feature>
<comment type="similarity">
    <text evidence="5 6">Belongs to the FtsA/MreB family.</text>
</comment>
<protein>
    <recommendedName>
        <fullName evidence="6">Cell shape-determining protein MreB</fullName>
    </recommendedName>
</protein>
<sequence length="337" mass="36024">MSLFTKKIGIDLGTVNTLVFIPGRGITLNEPTVVAISPDNNAVLAIGIEAQTMVGRTPENIIAKKPMRDGVIADYKITEAMLRYFIGKSLGRFQLIKPEVLITVPSGSSSTERRAVIDAAVNAGARAAYIVKEPVLAAIGANIPINSASGNLIMSVGGGTTEVAVISLGGIVTSHSRRVGGNKLDQAIIDYLKRRHNLAIGERTAERIKIEVGSALPMKDELHIGVRGRDILTGLPRNINIGTNEVVEAISERLKEIIQAVKLVLAQTPPELSADIMDKGIILSGGTALLRNFDELMVKATGVPAYVAEEPLFCVAKGAGLVLENLEFYKRSIMARR</sequence>
<dbReference type="InterPro" id="IPR056546">
    <property type="entry name" value="MreB_MamK-like"/>
</dbReference>
<accession>A0A0G0LK59</accession>
<keyword evidence="3 6" id="KW-0067">ATP-binding</keyword>
<comment type="caution">
    <text evidence="6">Lacks conserved residue(s) required for the propagation of feature annotation.</text>
</comment>
<comment type="subunit">
    <text evidence="6">Forms polymers.</text>
</comment>